<name>A0AAD2Q2R5_9AGAR</name>
<accession>A0AAD2Q2R5</accession>
<keyword evidence="4" id="KW-1185">Reference proteome</keyword>
<evidence type="ECO:0000256" key="1">
    <source>
        <dbReference type="SAM" id="SignalP"/>
    </source>
</evidence>
<dbReference type="InterPro" id="IPR013320">
    <property type="entry name" value="ConA-like_dom_sf"/>
</dbReference>
<keyword evidence="1" id="KW-0732">Signal</keyword>
<evidence type="ECO:0000313" key="3">
    <source>
        <dbReference type="EMBL" id="CAK5267867.1"/>
    </source>
</evidence>
<dbReference type="SUPFAM" id="SSF49899">
    <property type="entry name" value="Concanavalin A-like lectins/glucanases"/>
    <property type="match status" value="1"/>
</dbReference>
<dbReference type="Gene3D" id="2.60.120.200">
    <property type="match status" value="1"/>
</dbReference>
<evidence type="ECO:0000259" key="2">
    <source>
        <dbReference type="PROSITE" id="PS51762"/>
    </source>
</evidence>
<dbReference type="InterPro" id="IPR050546">
    <property type="entry name" value="Glycosyl_Hydrlase_16"/>
</dbReference>
<dbReference type="CDD" id="cd02181">
    <property type="entry name" value="GH16_fungal_Lam16A_glucanase"/>
    <property type="match status" value="1"/>
</dbReference>
<organism evidence="3 4">
    <name type="scientific">Mycena citricolor</name>
    <dbReference type="NCBI Taxonomy" id="2018698"/>
    <lineage>
        <taxon>Eukaryota</taxon>
        <taxon>Fungi</taxon>
        <taxon>Dikarya</taxon>
        <taxon>Basidiomycota</taxon>
        <taxon>Agaricomycotina</taxon>
        <taxon>Agaricomycetes</taxon>
        <taxon>Agaricomycetidae</taxon>
        <taxon>Agaricales</taxon>
        <taxon>Marasmiineae</taxon>
        <taxon>Mycenaceae</taxon>
        <taxon>Mycena</taxon>
    </lineage>
</organism>
<comment type="caution">
    <text evidence="3">The sequence shown here is derived from an EMBL/GenBank/DDBJ whole genome shotgun (WGS) entry which is preliminary data.</text>
</comment>
<feature type="domain" description="GH16" evidence="2">
    <location>
        <begin position="42"/>
        <end position="291"/>
    </location>
</feature>
<gene>
    <name evidence="3" type="ORF">MYCIT1_LOCUS10741</name>
</gene>
<feature type="chain" id="PRO_5041941318" description="GH16 domain-containing protein" evidence="1">
    <location>
        <begin position="25"/>
        <end position="323"/>
    </location>
</feature>
<dbReference type="EMBL" id="CAVNYO010000136">
    <property type="protein sequence ID" value="CAK5267867.1"/>
    <property type="molecule type" value="Genomic_DNA"/>
</dbReference>
<dbReference type="PANTHER" id="PTHR10963:SF24">
    <property type="entry name" value="GLYCOSIDASE C21B10.07-RELATED"/>
    <property type="match status" value="1"/>
</dbReference>
<reference evidence="3" key="1">
    <citation type="submission" date="2023-11" db="EMBL/GenBank/DDBJ databases">
        <authorList>
            <person name="De Vega J J."/>
            <person name="De Vega J J."/>
        </authorList>
    </citation>
    <scope>NUCLEOTIDE SEQUENCE</scope>
</reference>
<sequence length="323" mass="34402">MAPAVFSPRFIALVALSNVAAVLAGTYQRADLFVGANFYDSFDFQAIPDPTHGRVNYVDQATAQAQNLTFAGPNKFVLRADHTTVISDASPVGRNSVRIQSKKKYSTHAAVFDIAHMPEGCGTWPAIWETDTVVWPHGGELDIIEGVNGVGSNQMTLHTDPGCTMPQNRAQTGTSLQLNCDANVNGNAGCGVSAGQPLSYGPAFNANGGGWYAIERSPNGINVWFWARSDPTVPQEVRVGGVGINTQGWGTPTASFPNTQCNIGQFFDAHNIIINLTLCGDWAGQPQIYASAGCPSSCMSFVDANPAAFANAYFEINSINVYT</sequence>
<dbReference type="InterPro" id="IPR000757">
    <property type="entry name" value="Beta-glucanase-like"/>
</dbReference>
<feature type="signal peptide" evidence="1">
    <location>
        <begin position="1"/>
        <end position="24"/>
    </location>
</feature>
<proteinExistence type="predicted"/>
<dbReference type="AlphaFoldDB" id="A0AAD2Q2R5"/>
<dbReference type="GO" id="GO:0009251">
    <property type="term" value="P:glucan catabolic process"/>
    <property type="evidence" value="ECO:0007669"/>
    <property type="project" value="TreeGrafter"/>
</dbReference>
<dbReference type="Proteomes" id="UP001295794">
    <property type="component" value="Unassembled WGS sequence"/>
</dbReference>
<dbReference type="PANTHER" id="PTHR10963">
    <property type="entry name" value="GLYCOSYL HYDROLASE-RELATED"/>
    <property type="match status" value="1"/>
</dbReference>
<evidence type="ECO:0000313" key="4">
    <source>
        <dbReference type="Proteomes" id="UP001295794"/>
    </source>
</evidence>
<dbReference type="Pfam" id="PF26113">
    <property type="entry name" value="GH16_XgeA"/>
    <property type="match status" value="1"/>
</dbReference>
<protein>
    <recommendedName>
        <fullName evidence="2">GH16 domain-containing protein</fullName>
    </recommendedName>
</protein>
<dbReference type="PROSITE" id="PS51762">
    <property type="entry name" value="GH16_2"/>
    <property type="match status" value="1"/>
</dbReference>
<dbReference type="GO" id="GO:0004553">
    <property type="term" value="F:hydrolase activity, hydrolyzing O-glycosyl compounds"/>
    <property type="evidence" value="ECO:0007669"/>
    <property type="project" value="InterPro"/>
</dbReference>